<evidence type="ECO:0000256" key="8">
    <source>
        <dbReference type="HAMAP-Rule" id="MF_00438"/>
    </source>
</evidence>
<keyword evidence="4 8" id="KW-0812">Transmembrane</keyword>
<sequence>MEVNILAFIATALLILFPTALLLILYVKTVSQNN</sequence>
<dbReference type="RefSeq" id="YP_010759898.1">
    <property type="nucleotide sequence ID" value="NC_073571.1"/>
</dbReference>
<geneLocation type="chloroplast" evidence="9"/>
<keyword evidence="8" id="KW-0793">Thylakoid</keyword>
<dbReference type="HAMAP" id="MF_00438">
    <property type="entry name" value="PSII_PsbM"/>
    <property type="match status" value="1"/>
</dbReference>
<dbReference type="GO" id="GO:0019684">
    <property type="term" value="P:photosynthesis, light reaction"/>
    <property type="evidence" value="ECO:0007669"/>
    <property type="project" value="InterPro"/>
</dbReference>
<comment type="subunit">
    <text evidence="8">PSII is composed of 1 copy each of membrane proteins PsbA, PsbB, PsbC, PsbD, PsbE, PsbF, PsbH, PsbI, PsbJ, PsbK, PsbL, PsbM, PsbT, PsbX, PsbY, PsbZ, Psb30/Ycf12, at least 3 peripheral proteins of the oxygen-evolving complex and a large number of cofactors. It forms dimeric complexes.</text>
</comment>
<evidence type="ECO:0000256" key="3">
    <source>
        <dbReference type="ARBA" id="ARBA00022531"/>
    </source>
</evidence>
<keyword evidence="9" id="KW-0150">Chloroplast</keyword>
<dbReference type="AlphaFoldDB" id="A0A3S8UZB7"/>
<evidence type="ECO:0000256" key="4">
    <source>
        <dbReference type="ARBA" id="ARBA00022692"/>
    </source>
</evidence>
<dbReference type="EMBL" id="MH780079">
    <property type="protein sequence ID" value="AZL92770.1"/>
    <property type="molecule type" value="Genomic_DNA"/>
</dbReference>
<keyword evidence="6 8" id="KW-0472">Membrane</keyword>
<keyword evidence="9" id="KW-0934">Plastid</keyword>
<reference evidence="9" key="1">
    <citation type="submission" date="2018-08" db="EMBL/GenBank/DDBJ databases">
        <title>The Complete Chloroplast Genomes of Cuscuta japonica and Cuscuta chinensis.</title>
        <authorList>
            <person name="Park I."/>
            <person name="Moon B.C."/>
        </authorList>
    </citation>
    <scope>NUCLEOTIDE SEQUENCE</scope>
</reference>
<dbReference type="PANTHER" id="PTHR35774">
    <property type="entry name" value="PHOTOSYSTEM II REACTION CENTER PROTEIN M"/>
    <property type="match status" value="1"/>
</dbReference>
<proteinExistence type="inferred from homology"/>
<dbReference type="SUPFAM" id="SSF161033">
    <property type="entry name" value="Photosystem II reaction center protein M, PsbM"/>
    <property type="match status" value="1"/>
</dbReference>
<evidence type="ECO:0000256" key="6">
    <source>
        <dbReference type="ARBA" id="ARBA00023136"/>
    </source>
</evidence>
<dbReference type="GO" id="GO:0009535">
    <property type="term" value="C:chloroplast thylakoid membrane"/>
    <property type="evidence" value="ECO:0007669"/>
    <property type="project" value="UniProtKB-SubCell"/>
</dbReference>
<dbReference type="NCBIfam" id="TIGR03038">
    <property type="entry name" value="PS_II_psbM"/>
    <property type="match status" value="1"/>
</dbReference>
<accession>A0A3S8UZB7</accession>
<comment type="similarity">
    <text evidence="8">Belongs to the PsbM family.</text>
</comment>
<name>A0A3S8UZB7_9ASTE</name>
<organism evidence="9">
    <name type="scientific">Cuscuta chinensis</name>
    <dbReference type="NCBI Taxonomy" id="267557"/>
    <lineage>
        <taxon>Eukaryota</taxon>
        <taxon>Viridiplantae</taxon>
        <taxon>Streptophyta</taxon>
        <taxon>Embryophyta</taxon>
        <taxon>Tracheophyta</taxon>
        <taxon>Spermatophyta</taxon>
        <taxon>Magnoliopsida</taxon>
        <taxon>eudicotyledons</taxon>
        <taxon>Gunneridae</taxon>
        <taxon>Pentapetalae</taxon>
        <taxon>asterids</taxon>
        <taxon>lamiids</taxon>
        <taxon>Solanales</taxon>
        <taxon>Convolvulaceae</taxon>
        <taxon>Cuscuteae</taxon>
        <taxon>Cuscuta</taxon>
        <taxon>Cuscuta subgen. Grammica</taxon>
        <taxon>Cuscuta sect. Grammica</taxon>
    </lineage>
</organism>
<protein>
    <recommendedName>
        <fullName evidence="8">Photosystem II reaction center protein M</fullName>
        <shortName evidence="8">PSII-M</shortName>
    </recommendedName>
</protein>
<dbReference type="InterPro" id="IPR037269">
    <property type="entry name" value="PSII_PsbM_sf"/>
</dbReference>
<evidence type="ECO:0000256" key="5">
    <source>
        <dbReference type="ARBA" id="ARBA00022989"/>
    </source>
</evidence>
<comment type="subcellular location">
    <subcellularLocation>
        <location evidence="1">Membrane</location>
        <topology evidence="1">Single-pass membrane protein</topology>
    </subcellularLocation>
    <subcellularLocation>
        <location evidence="8">Plastid</location>
        <location evidence="8">Chloroplast thylakoid membrane</location>
        <topology evidence="8">Single-pass membrane protein</topology>
    </subcellularLocation>
</comment>
<evidence type="ECO:0000313" key="9">
    <source>
        <dbReference type="EMBL" id="AZL92770.1"/>
    </source>
</evidence>
<evidence type="ECO:0000256" key="2">
    <source>
        <dbReference type="ARBA" id="ARBA00022469"/>
    </source>
</evidence>
<dbReference type="PANTHER" id="PTHR35774:SF1">
    <property type="entry name" value="PHOTOSYSTEM II REACTION CENTER PROTEIN M"/>
    <property type="match status" value="1"/>
</dbReference>
<keyword evidence="2 8" id="KW-0674">Reaction center</keyword>
<dbReference type="InterPro" id="IPR007826">
    <property type="entry name" value="PSII_PsbM"/>
</dbReference>
<keyword evidence="5 8" id="KW-1133">Transmembrane helix</keyword>
<keyword evidence="3 8" id="KW-0602">Photosynthesis</keyword>
<feature type="transmembrane region" description="Helical" evidence="8">
    <location>
        <begin position="6"/>
        <end position="27"/>
    </location>
</feature>
<gene>
    <name evidence="8 9" type="primary">psbM</name>
</gene>
<dbReference type="GeneID" id="80032316"/>
<keyword evidence="7 8" id="KW-0604">Photosystem II</keyword>
<evidence type="ECO:0000256" key="7">
    <source>
        <dbReference type="ARBA" id="ARBA00023276"/>
    </source>
</evidence>
<evidence type="ECO:0000256" key="1">
    <source>
        <dbReference type="ARBA" id="ARBA00004167"/>
    </source>
</evidence>
<dbReference type="GO" id="GO:0009523">
    <property type="term" value="C:photosystem II"/>
    <property type="evidence" value="ECO:0007669"/>
    <property type="project" value="UniProtKB-KW"/>
</dbReference>
<comment type="function">
    <text evidence="8">One of the components of the core complex of photosystem II (PSII). PSII is a light-driven water:plastoquinone oxidoreductase that uses light energy to abstract electrons from H(2)O, generating O(2) and a proton gradient subsequently used for ATP formation. It consists of a core antenna complex that captures photons, and an electron transfer chain that converts photonic excitation into a charge separation. This subunit is found at the monomer-monomer interface.</text>
</comment>
<dbReference type="Pfam" id="PF05151">
    <property type="entry name" value="PsbM"/>
    <property type="match status" value="1"/>
</dbReference>